<keyword evidence="2" id="KW-1133">Transmembrane helix</keyword>
<feature type="transmembrane region" description="Helical" evidence="2">
    <location>
        <begin position="16"/>
        <end position="37"/>
    </location>
</feature>
<dbReference type="AlphaFoldDB" id="A0A3A9YYF1"/>
<reference evidence="3 4" key="1">
    <citation type="journal article" date="2004" name="Syst. Appl. Microbiol.">
        <title>Cryptoendolithic actinomycetes from antarctic sandstone rock samples: Micromonospora endolithica sp. nov. and two isolates related to Micromonospora coerulea Jensen 1932.</title>
        <authorList>
            <person name="Hirsch P."/>
            <person name="Mevs U."/>
            <person name="Kroppenstedt R.M."/>
            <person name="Schumann P."/>
            <person name="Stackebrandt E."/>
        </authorList>
    </citation>
    <scope>NUCLEOTIDE SEQUENCE [LARGE SCALE GENOMIC DNA]</scope>
    <source>
        <strain evidence="3 4">JCM 12677</strain>
    </source>
</reference>
<dbReference type="RefSeq" id="WP_120730981.1">
    <property type="nucleotide sequence ID" value="NZ_RBAK01000012.1"/>
</dbReference>
<evidence type="ECO:0000313" key="3">
    <source>
        <dbReference type="EMBL" id="RKN41101.1"/>
    </source>
</evidence>
<feature type="region of interest" description="Disordered" evidence="1">
    <location>
        <begin position="121"/>
        <end position="143"/>
    </location>
</feature>
<keyword evidence="4" id="KW-1185">Reference proteome</keyword>
<feature type="transmembrane region" description="Helical" evidence="2">
    <location>
        <begin position="66"/>
        <end position="83"/>
    </location>
</feature>
<feature type="transmembrane region" description="Helical" evidence="2">
    <location>
        <begin position="43"/>
        <end position="59"/>
    </location>
</feature>
<dbReference type="EMBL" id="RBAK01000012">
    <property type="protein sequence ID" value="RKN41101.1"/>
    <property type="molecule type" value="Genomic_DNA"/>
</dbReference>
<gene>
    <name evidence="3" type="ORF">D7223_25520</name>
</gene>
<proteinExistence type="predicted"/>
<evidence type="ECO:0000256" key="1">
    <source>
        <dbReference type="SAM" id="MobiDB-lite"/>
    </source>
</evidence>
<comment type="caution">
    <text evidence="3">The sequence shown here is derived from an EMBL/GenBank/DDBJ whole genome shotgun (WGS) entry which is preliminary data.</text>
</comment>
<sequence>MTGVPDCTQDPGRTPVAVTVAAGAVATIGAAVLSTVIFPPADQAGRLLLVAIVVGVFAARVADLRAVGAVTALAMATFVGFLVNRFGDLTGSAEGWALASVIGFAAVLGLGFHRMAVLGETGAGDPDRGPVPPDGTSGGARAA</sequence>
<accession>A0A3A9YYF1</accession>
<evidence type="ECO:0000256" key="2">
    <source>
        <dbReference type="SAM" id="Phobius"/>
    </source>
</evidence>
<name>A0A3A9YYF1_9ACTN</name>
<feature type="transmembrane region" description="Helical" evidence="2">
    <location>
        <begin position="95"/>
        <end position="112"/>
    </location>
</feature>
<keyword evidence="2" id="KW-0812">Transmembrane</keyword>
<dbReference type="OrthoDB" id="3405207at2"/>
<organism evidence="3 4">
    <name type="scientific">Micromonospora endolithica</name>
    <dbReference type="NCBI Taxonomy" id="230091"/>
    <lineage>
        <taxon>Bacteria</taxon>
        <taxon>Bacillati</taxon>
        <taxon>Actinomycetota</taxon>
        <taxon>Actinomycetes</taxon>
        <taxon>Micromonosporales</taxon>
        <taxon>Micromonosporaceae</taxon>
        <taxon>Micromonospora</taxon>
    </lineage>
</organism>
<evidence type="ECO:0000313" key="4">
    <source>
        <dbReference type="Proteomes" id="UP000281726"/>
    </source>
</evidence>
<keyword evidence="2" id="KW-0472">Membrane</keyword>
<dbReference type="Proteomes" id="UP000281726">
    <property type="component" value="Unassembled WGS sequence"/>
</dbReference>
<protein>
    <submittedName>
        <fullName evidence="3">Uncharacterized protein</fullName>
    </submittedName>
</protein>